<evidence type="ECO:0000313" key="2">
    <source>
        <dbReference type="EMBL" id="ABG64586.1"/>
    </source>
</evidence>
<gene>
    <name evidence="2" type="ordered locus">Meso_3214</name>
</gene>
<organism evidence="2">
    <name type="scientific">Chelativorans sp. (strain BNC1)</name>
    <dbReference type="NCBI Taxonomy" id="266779"/>
    <lineage>
        <taxon>Bacteria</taxon>
        <taxon>Pseudomonadati</taxon>
        <taxon>Pseudomonadota</taxon>
        <taxon>Alphaproteobacteria</taxon>
        <taxon>Hyphomicrobiales</taxon>
        <taxon>Phyllobacteriaceae</taxon>
        <taxon>Chelativorans</taxon>
    </lineage>
</organism>
<feature type="transmembrane region" description="Helical" evidence="1">
    <location>
        <begin position="52"/>
        <end position="78"/>
    </location>
</feature>
<evidence type="ECO:0000256" key="1">
    <source>
        <dbReference type="SAM" id="Phobius"/>
    </source>
</evidence>
<feature type="transmembrane region" description="Helical" evidence="1">
    <location>
        <begin position="98"/>
        <end position="119"/>
    </location>
</feature>
<accession>Q11DD9</accession>
<keyword evidence="1" id="KW-0472">Membrane</keyword>
<name>Q11DD9_CHESB</name>
<dbReference type="HOGENOM" id="CLU_160696_0_0_5"/>
<dbReference type="OrthoDB" id="9808658at2"/>
<reference evidence="2" key="1">
    <citation type="submission" date="2006-06" db="EMBL/GenBank/DDBJ databases">
        <title>Complete sequence of chromosome of Chelativorans sp. BNC1.</title>
        <authorList>
            <consortium name="US DOE Joint Genome Institute"/>
            <person name="Copeland A."/>
            <person name="Lucas S."/>
            <person name="Lapidus A."/>
            <person name="Barry K."/>
            <person name="Detter J.C."/>
            <person name="Glavina del Rio T."/>
            <person name="Hammon N."/>
            <person name="Israni S."/>
            <person name="Dalin E."/>
            <person name="Tice H."/>
            <person name="Pitluck S."/>
            <person name="Chertkov O."/>
            <person name="Brettin T."/>
            <person name="Bruce D."/>
            <person name="Han C."/>
            <person name="Tapia R."/>
            <person name="Gilna P."/>
            <person name="Schmutz J."/>
            <person name="Larimer F."/>
            <person name="Land M."/>
            <person name="Hauser L."/>
            <person name="Kyrpides N."/>
            <person name="Mikhailova N."/>
            <person name="Richardson P."/>
        </authorList>
    </citation>
    <scope>NUCLEOTIDE SEQUENCE</scope>
    <source>
        <strain evidence="2">BNC1</strain>
    </source>
</reference>
<evidence type="ECO:0008006" key="3">
    <source>
        <dbReference type="Google" id="ProtNLM"/>
    </source>
</evidence>
<dbReference type="eggNOG" id="ENOG503341Q">
    <property type="taxonomic scope" value="Bacteria"/>
</dbReference>
<keyword evidence="1" id="KW-0812">Transmembrane</keyword>
<keyword evidence="1" id="KW-1133">Transmembrane helix</keyword>
<feature type="transmembrane region" description="Helical" evidence="1">
    <location>
        <begin position="14"/>
        <end position="40"/>
    </location>
</feature>
<dbReference type="EMBL" id="CP000390">
    <property type="protein sequence ID" value="ABG64586.1"/>
    <property type="molecule type" value="Genomic_DNA"/>
</dbReference>
<dbReference type="STRING" id="266779.Meso_3214"/>
<dbReference type="KEGG" id="mes:Meso_3214"/>
<protein>
    <recommendedName>
        <fullName evidence="3">DUF4345 domain-containing protein</fullName>
    </recommendedName>
</protein>
<dbReference type="AlphaFoldDB" id="Q11DD9"/>
<proteinExistence type="predicted"/>
<sequence>MDFVFPWPYSLGEWLAWTGAVLTVLLGLLHLIAPGIAGVAPSAHSARALGGFYAGIGLSAIVFAQPLIYLAMGIGWALAALGQLLSLVFDKGSVAGKLIWLAATLLMAALPLAFVLGLVD</sequence>